<evidence type="ECO:0000313" key="1">
    <source>
        <dbReference type="EMBL" id="KAH0928974.1"/>
    </source>
</evidence>
<protein>
    <submittedName>
        <fullName evidence="1">Uncharacterized protein</fullName>
    </submittedName>
</protein>
<comment type="caution">
    <text evidence="1">The sequence shown here is derived from an EMBL/GenBank/DDBJ whole genome shotgun (WGS) entry which is preliminary data.</text>
</comment>
<keyword evidence="2" id="KW-1185">Reference proteome</keyword>
<dbReference type="Proteomes" id="UP000824890">
    <property type="component" value="Unassembled WGS sequence"/>
</dbReference>
<accession>A0ABQ8DHY2</accession>
<reference evidence="1 2" key="1">
    <citation type="submission" date="2021-05" db="EMBL/GenBank/DDBJ databases">
        <title>Genome Assembly of Synthetic Allotetraploid Brassica napus Reveals Homoeologous Exchanges between Subgenomes.</title>
        <authorList>
            <person name="Davis J.T."/>
        </authorList>
    </citation>
    <scope>NUCLEOTIDE SEQUENCE [LARGE SCALE GENOMIC DNA]</scope>
    <source>
        <strain evidence="2">cv. Da-Ae</strain>
        <tissue evidence="1">Seedling</tissue>
    </source>
</reference>
<gene>
    <name evidence="1" type="ORF">HID58_014701</name>
</gene>
<organism evidence="1 2">
    <name type="scientific">Brassica napus</name>
    <name type="common">Rape</name>
    <dbReference type="NCBI Taxonomy" id="3708"/>
    <lineage>
        <taxon>Eukaryota</taxon>
        <taxon>Viridiplantae</taxon>
        <taxon>Streptophyta</taxon>
        <taxon>Embryophyta</taxon>
        <taxon>Tracheophyta</taxon>
        <taxon>Spermatophyta</taxon>
        <taxon>Magnoliopsida</taxon>
        <taxon>eudicotyledons</taxon>
        <taxon>Gunneridae</taxon>
        <taxon>Pentapetalae</taxon>
        <taxon>rosids</taxon>
        <taxon>malvids</taxon>
        <taxon>Brassicales</taxon>
        <taxon>Brassicaceae</taxon>
        <taxon>Brassiceae</taxon>
        <taxon>Brassica</taxon>
    </lineage>
</organism>
<name>A0ABQ8DHY2_BRANA</name>
<dbReference type="EMBL" id="JAGKQM010000004">
    <property type="protein sequence ID" value="KAH0928974.1"/>
    <property type="molecule type" value="Genomic_DNA"/>
</dbReference>
<sequence length="73" mass="8490">MLFQNLEVIRIFVREPDGCVDLQRDLPVYLFDSNSSSSGRLSLIARFLEQCLPLRRPAIHWEVLKTEQDVLDS</sequence>
<evidence type="ECO:0000313" key="2">
    <source>
        <dbReference type="Proteomes" id="UP000824890"/>
    </source>
</evidence>
<proteinExistence type="predicted"/>